<proteinExistence type="predicted"/>
<reference evidence="2 3" key="1">
    <citation type="submission" date="2024-07" db="EMBL/GenBank/DDBJ databases">
        <title>Section-level genome sequencing and comparative genomics of Aspergillus sections Usti and Cavernicolus.</title>
        <authorList>
            <consortium name="Lawrence Berkeley National Laboratory"/>
            <person name="Nybo J.L."/>
            <person name="Vesth T.C."/>
            <person name="Theobald S."/>
            <person name="Frisvad J.C."/>
            <person name="Larsen T.O."/>
            <person name="Kjaerboelling I."/>
            <person name="Rothschild-Mancinelli K."/>
            <person name="Lyhne E.K."/>
            <person name="Kogle M.E."/>
            <person name="Barry K."/>
            <person name="Clum A."/>
            <person name="Na H."/>
            <person name="Ledsgaard L."/>
            <person name="Lin J."/>
            <person name="Lipzen A."/>
            <person name="Kuo A."/>
            <person name="Riley R."/>
            <person name="Mondo S."/>
            <person name="LaButti K."/>
            <person name="Haridas S."/>
            <person name="Pangalinan J."/>
            <person name="Salamov A.A."/>
            <person name="Simmons B.A."/>
            <person name="Magnuson J.K."/>
            <person name="Chen J."/>
            <person name="Drula E."/>
            <person name="Henrissat B."/>
            <person name="Wiebenga A."/>
            <person name="Lubbers R.J."/>
            <person name="Gomes A.C."/>
            <person name="Makela M.R."/>
            <person name="Stajich J."/>
            <person name="Grigoriev I.V."/>
            <person name="Mortensen U.H."/>
            <person name="De vries R.P."/>
            <person name="Baker S.E."/>
            <person name="Andersen M.R."/>
        </authorList>
    </citation>
    <scope>NUCLEOTIDE SEQUENCE [LARGE SCALE GENOMIC DNA]</scope>
    <source>
        <strain evidence="2 3">CBS 600.67</strain>
    </source>
</reference>
<gene>
    <name evidence="2" type="ORF">BDW59DRAFT_139871</name>
</gene>
<comment type="caution">
    <text evidence="2">The sequence shown here is derived from an EMBL/GenBank/DDBJ whole genome shotgun (WGS) entry which is preliminary data.</text>
</comment>
<protein>
    <submittedName>
        <fullName evidence="2">Uncharacterized protein</fullName>
    </submittedName>
</protein>
<dbReference type="Pfam" id="PF19271">
    <property type="entry name" value="Nis1"/>
    <property type="match status" value="1"/>
</dbReference>
<dbReference type="EMBL" id="JBFXLS010000008">
    <property type="protein sequence ID" value="KAL2831708.1"/>
    <property type="molecule type" value="Genomic_DNA"/>
</dbReference>
<keyword evidence="3" id="KW-1185">Reference proteome</keyword>
<evidence type="ECO:0000256" key="1">
    <source>
        <dbReference type="SAM" id="SignalP"/>
    </source>
</evidence>
<dbReference type="Proteomes" id="UP001610335">
    <property type="component" value="Unassembled WGS sequence"/>
</dbReference>
<evidence type="ECO:0000313" key="2">
    <source>
        <dbReference type="EMBL" id="KAL2831708.1"/>
    </source>
</evidence>
<sequence length="139" mass="14262">MKTFAILASLAATALAQNVFVNLPEGNELPAGGEVTIQVSRPNSLTGSREIGIAIGIQSCPTNGCLPSTSVLGVELYTGLFQPDYHGTGGAGVPYENFTVTIPEDTVEGQAVVGVAHASLVGAANWPFFEVVNTTATVV</sequence>
<dbReference type="InterPro" id="IPR045469">
    <property type="entry name" value="Nis1"/>
</dbReference>
<name>A0ABR4IVC3_9EURO</name>
<feature type="signal peptide" evidence="1">
    <location>
        <begin position="1"/>
        <end position="16"/>
    </location>
</feature>
<evidence type="ECO:0000313" key="3">
    <source>
        <dbReference type="Proteomes" id="UP001610335"/>
    </source>
</evidence>
<keyword evidence="1" id="KW-0732">Signal</keyword>
<organism evidence="2 3">
    <name type="scientific">Aspergillus cavernicola</name>
    <dbReference type="NCBI Taxonomy" id="176166"/>
    <lineage>
        <taxon>Eukaryota</taxon>
        <taxon>Fungi</taxon>
        <taxon>Dikarya</taxon>
        <taxon>Ascomycota</taxon>
        <taxon>Pezizomycotina</taxon>
        <taxon>Eurotiomycetes</taxon>
        <taxon>Eurotiomycetidae</taxon>
        <taxon>Eurotiales</taxon>
        <taxon>Aspergillaceae</taxon>
        <taxon>Aspergillus</taxon>
        <taxon>Aspergillus subgen. Nidulantes</taxon>
    </lineage>
</organism>
<feature type="chain" id="PRO_5047011973" evidence="1">
    <location>
        <begin position="17"/>
        <end position="139"/>
    </location>
</feature>
<accession>A0ABR4IVC3</accession>